<protein>
    <submittedName>
        <fullName evidence="2">Quinol monooxygenase</fullName>
    </submittedName>
</protein>
<accession>A0ABY8EGH4</accession>
<dbReference type="RefSeq" id="WP_277732539.1">
    <property type="nucleotide sequence ID" value="NZ_CP120733.1"/>
</dbReference>
<dbReference type="Gene3D" id="3.30.70.100">
    <property type="match status" value="1"/>
</dbReference>
<gene>
    <name evidence="2" type="ORF">P4S50_00430</name>
</gene>
<dbReference type="Pfam" id="PF03992">
    <property type="entry name" value="ABM"/>
    <property type="match status" value="1"/>
</dbReference>
<organism evidence="2 3">
    <name type="scientific">Tepidibacter hydrothermalis</name>
    <dbReference type="NCBI Taxonomy" id="3036126"/>
    <lineage>
        <taxon>Bacteria</taxon>
        <taxon>Bacillati</taxon>
        <taxon>Bacillota</taxon>
        <taxon>Clostridia</taxon>
        <taxon>Peptostreptococcales</taxon>
        <taxon>Peptostreptococcaceae</taxon>
        <taxon>Tepidibacter</taxon>
    </lineage>
</organism>
<dbReference type="PANTHER" id="PTHR33336">
    <property type="entry name" value="QUINOL MONOOXYGENASE YGIN-RELATED"/>
    <property type="match status" value="1"/>
</dbReference>
<dbReference type="Proteomes" id="UP001222800">
    <property type="component" value="Chromosome"/>
</dbReference>
<dbReference type="GO" id="GO:0004497">
    <property type="term" value="F:monooxygenase activity"/>
    <property type="evidence" value="ECO:0007669"/>
    <property type="project" value="UniProtKB-KW"/>
</dbReference>
<keyword evidence="2" id="KW-0503">Monooxygenase</keyword>
<proteinExistence type="predicted"/>
<dbReference type="PROSITE" id="PS51725">
    <property type="entry name" value="ABM"/>
    <property type="match status" value="1"/>
</dbReference>
<sequence>MITIIAKGIVKEENIAKFKEYAQTLIEETKKEEGCISYKLYEDINNPKIITFVEEWKNQDAIDKHVNASHFVEIVPKLRDLQESETEVNLYKLV</sequence>
<evidence type="ECO:0000313" key="2">
    <source>
        <dbReference type="EMBL" id="WFD10572.1"/>
    </source>
</evidence>
<keyword evidence="3" id="KW-1185">Reference proteome</keyword>
<evidence type="ECO:0000313" key="3">
    <source>
        <dbReference type="Proteomes" id="UP001222800"/>
    </source>
</evidence>
<name>A0ABY8EGH4_9FIRM</name>
<dbReference type="PANTHER" id="PTHR33336:SF15">
    <property type="entry name" value="ABM DOMAIN-CONTAINING PROTEIN"/>
    <property type="match status" value="1"/>
</dbReference>
<dbReference type="InterPro" id="IPR007138">
    <property type="entry name" value="ABM_dom"/>
</dbReference>
<evidence type="ECO:0000259" key="1">
    <source>
        <dbReference type="PROSITE" id="PS51725"/>
    </source>
</evidence>
<dbReference type="SUPFAM" id="SSF54909">
    <property type="entry name" value="Dimeric alpha+beta barrel"/>
    <property type="match status" value="1"/>
</dbReference>
<keyword evidence="2" id="KW-0560">Oxidoreductase</keyword>
<feature type="domain" description="ABM" evidence="1">
    <location>
        <begin position="2"/>
        <end position="90"/>
    </location>
</feature>
<dbReference type="InterPro" id="IPR011008">
    <property type="entry name" value="Dimeric_a/b-barrel"/>
</dbReference>
<dbReference type="InterPro" id="IPR050744">
    <property type="entry name" value="AI-2_Isomerase_LsrG"/>
</dbReference>
<dbReference type="EMBL" id="CP120733">
    <property type="protein sequence ID" value="WFD10572.1"/>
    <property type="molecule type" value="Genomic_DNA"/>
</dbReference>
<reference evidence="2 3" key="1">
    <citation type="submission" date="2023-03" db="EMBL/GenBank/DDBJ databases">
        <title>Complete genome sequence of Tepidibacter sp. SWIR-1, isolated from a deep-sea hydrothermal vent.</title>
        <authorList>
            <person name="Li X."/>
        </authorList>
    </citation>
    <scope>NUCLEOTIDE SEQUENCE [LARGE SCALE GENOMIC DNA]</scope>
    <source>
        <strain evidence="2 3">SWIR-1</strain>
    </source>
</reference>